<name>A0A4V1AEU1_9ASCO</name>
<evidence type="ECO:0000256" key="2">
    <source>
        <dbReference type="ARBA" id="ARBA00011206"/>
    </source>
</evidence>
<gene>
    <name evidence="12" type="primary">MPUL0E06420</name>
    <name evidence="12" type="ORF">METSCH_E06420</name>
</gene>
<dbReference type="PANTHER" id="PTHR12949">
    <property type="entry name" value="RNA POLYMERASE III DNA DIRECTED -RELATED"/>
    <property type="match status" value="1"/>
</dbReference>
<dbReference type="Pfam" id="PF05645">
    <property type="entry name" value="RNA_pol_Rpc82"/>
    <property type="match status" value="1"/>
</dbReference>
<dbReference type="InterPro" id="IPR039748">
    <property type="entry name" value="RPC3"/>
</dbReference>
<evidence type="ECO:0000256" key="4">
    <source>
        <dbReference type="ARBA" id="ARBA00022478"/>
    </source>
</evidence>
<feature type="domain" description="DNA-directed RNA polymerase III subunit RPC3 winged-helix" evidence="11">
    <location>
        <begin position="440"/>
        <end position="513"/>
    </location>
</feature>
<proteinExistence type="inferred from homology"/>
<protein>
    <recommendedName>
        <fullName evidence="3 8">DNA-directed RNA polymerase III subunit RPC3</fullName>
        <shortName evidence="8">RNA polymerase III subunit C3</shortName>
    </recommendedName>
</protein>
<feature type="domain" description="RNA polymerase III Rpc82 C -terminal" evidence="9">
    <location>
        <begin position="151"/>
        <end position="432"/>
    </location>
</feature>
<evidence type="ECO:0000259" key="11">
    <source>
        <dbReference type="Pfam" id="PF22536"/>
    </source>
</evidence>
<organism evidence="12 13">
    <name type="scientific">Metschnikowia aff. pulcherrima</name>
    <dbReference type="NCBI Taxonomy" id="2163413"/>
    <lineage>
        <taxon>Eukaryota</taxon>
        <taxon>Fungi</taxon>
        <taxon>Dikarya</taxon>
        <taxon>Ascomycota</taxon>
        <taxon>Saccharomycotina</taxon>
        <taxon>Pichiomycetes</taxon>
        <taxon>Metschnikowiaceae</taxon>
        <taxon>Metschnikowia</taxon>
    </lineage>
</organism>
<keyword evidence="6 8" id="KW-0539">Nucleus</keyword>
<dbReference type="InterPro" id="IPR008806">
    <property type="entry name" value="RNA_pol_III_Rpc82_C"/>
</dbReference>
<dbReference type="InterPro" id="IPR055207">
    <property type="entry name" value="POLR3C_WHD"/>
</dbReference>
<evidence type="ECO:0000259" key="10">
    <source>
        <dbReference type="Pfam" id="PF08221"/>
    </source>
</evidence>
<dbReference type="Pfam" id="PF20912">
    <property type="entry name" value="RPC3_helical"/>
    <property type="match status" value="1"/>
</dbReference>
<dbReference type="Pfam" id="PF08221">
    <property type="entry name" value="HTH_9"/>
    <property type="match status" value="1"/>
</dbReference>
<dbReference type="GO" id="GO:0005666">
    <property type="term" value="C:RNA polymerase III complex"/>
    <property type="evidence" value="ECO:0007669"/>
    <property type="project" value="UniProtKB-UniRule"/>
</dbReference>
<evidence type="ECO:0000256" key="7">
    <source>
        <dbReference type="ARBA" id="ARBA00025127"/>
    </source>
</evidence>
<keyword evidence="4 8" id="KW-0240">DNA-directed RNA polymerase</keyword>
<dbReference type="PANTHER" id="PTHR12949:SF0">
    <property type="entry name" value="DNA-DIRECTED RNA POLYMERASE III SUBUNIT RPC3"/>
    <property type="match status" value="1"/>
</dbReference>
<dbReference type="InterPro" id="IPR013197">
    <property type="entry name" value="RNA_pol_III_RPC82-rel_HTH"/>
</dbReference>
<dbReference type="GO" id="GO:0003697">
    <property type="term" value="F:single-stranded DNA binding"/>
    <property type="evidence" value="ECO:0007669"/>
    <property type="project" value="UniProtKB-UniRule"/>
</dbReference>
<accession>A0A4V1AEU1</accession>
<evidence type="ECO:0000256" key="5">
    <source>
        <dbReference type="ARBA" id="ARBA00023163"/>
    </source>
</evidence>
<comment type="function">
    <text evidence="7 8">DNA-dependent RNA polymerase catalyzes the transcription of DNA into RNA using the four ribonucleoside triphosphates as substrates. Specific core component of RNA polymerase III which synthesizes small RNAs, such as 5S rRNA and tRNAs.</text>
</comment>
<feature type="domain" description="RNA polymerase III subunit RPC82-related helix-turn-helix" evidence="10">
    <location>
        <begin position="17"/>
        <end position="78"/>
    </location>
</feature>
<evidence type="ECO:0000256" key="6">
    <source>
        <dbReference type="ARBA" id="ARBA00023242"/>
    </source>
</evidence>
<dbReference type="GO" id="GO:0006351">
    <property type="term" value="P:DNA-templated transcription"/>
    <property type="evidence" value="ECO:0007669"/>
    <property type="project" value="InterPro"/>
</dbReference>
<dbReference type="STRING" id="2163413.A0A4V1AEU1"/>
<evidence type="ECO:0000313" key="13">
    <source>
        <dbReference type="Proteomes" id="UP000292447"/>
    </source>
</evidence>
<comment type="similarity">
    <text evidence="8">Belongs to the RNA polymerase beta chain family.</text>
</comment>
<dbReference type="Pfam" id="PF22536">
    <property type="entry name" value="WHD_POLR3C"/>
    <property type="match status" value="1"/>
</dbReference>
<evidence type="ECO:0000259" key="9">
    <source>
        <dbReference type="Pfam" id="PF05645"/>
    </source>
</evidence>
<reference evidence="13" key="1">
    <citation type="submission" date="2019-03" db="EMBL/GenBank/DDBJ databases">
        <title>Snf2 controls pulcherriminic acid biosynthesis and connects pigmentation and antifungal activity of the yeast Metschnikowia pulcherrima.</title>
        <authorList>
            <person name="Gore-Lloyd D."/>
            <person name="Sumann I."/>
            <person name="Brachmann A.O."/>
            <person name="Schneeberger K."/>
            <person name="Ortiz-Merino R.A."/>
            <person name="Moreno-Beltran M."/>
            <person name="Schlaefli M."/>
            <person name="Kirner P."/>
            <person name="Santos Kron A."/>
            <person name="Wolfe K.H."/>
            <person name="Piel J."/>
            <person name="Ahrens C.H."/>
            <person name="Henk D."/>
            <person name="Freimoser F.M."/>
        </authorList>
    </citation>
    <scope>NUCLEOTIDE SEQUENCE [LARGE SCALE GENOMIC DNA]</scope>
    <source>
        <strain evidence="13">APC 1.2</strain>
    </source>
</reference>
<evidence type="ECO:0000256" key="1">
    <source>
        <dbReference type="ARBA" id="ARBA00004123"/>
    </source>
</evidence>
<dbReference type="EMBL" id="CP034460">
    <property type="protein sequence ID" value="QBM90393.1"/>
    <property type="molecule type" value="Genomic_DNA"/>
</dbReference>
<dbReference type="InterPro" id="IPR036388">
    <property type="entry name" value="WH-like_DNA-bd_sf"/>
</dbReference>
<dbReference type="Gene3D" id="1.10.10.10">
    <property type="entry name" value="Winged helix-like DNA-binding domain superfamily/Winged helix DNA-binding domain"/>
    <property type="match status" value="2"/>
</dbReference>
<dbReference type="AlphaFoldDB" id="A0A4V1AEU1"/>
<sequence length="600" mass="67883">MPSTQSDALKTQSPQLFLYTCLAANHLGDAAATVISTLISYGRSTAREIGTRSRLSQKQVRSALVSLIQLNSVQYWQENGGNSAPVVHYSFNPRGMDVLLHAGDILSQIKTIYGEEYAETVQNVIENGSIAVKDYMLMFEDAQVRLDKMALLVRLYSDGWLRRLQKFEFQPTEDVWNKMYQETLKQMPRLATTSEVKRVAEAKEKTKVKLSALLALGTESKDVYLVENGLQQLRPEITLTFNLSRYEKAMRSRAFVALANLRLGLVTAQIYAACCALIEQKSPDLHHAFFDIAGLIVDPEEEQMFSRLVENALVDGKQTVFSIRDVARHLSPNLDLRNSILTQNFLKPGKRSLPLADEPLAKKIKLEDGSVEVPEPVHEENFDLELENGSADMHLETLIAEHMRLLAGGKIAFVFETAPGLYLIPFIQVLKSVRQFHYDALIKTTLGANALRVLKCIKQMKLVDEKAISNTVLLKDKSVKNEVYKLVTANAVEIQEVPRSADRAALKTFYLFRHKEAPSYAFVSKSLLHSMGTILSNVEQFKAEHKILLDKCEREDVKGHEEELLLESELKTLRDLQVREITNIGRFNRIKWIQFIFGKL</sequence>
<evidence type="ECO:0000256" key="8">
    <source>
        <dbReference type="RuleBase" id="RU367076"/>
    </source>
</evidence>
<keyword evidence="13" id="KW-1185">Reference proteome</keyword>
<evidence type="ECO:0000256" key="3">
    <source>
        <dbReference type="ARBA" id="ARBA00016689"/>
    </source>
</evidence>
<comment type="subunit">
    <text evidence="2 8">Component of the RNA polymerase III (Pol III) complex consisting of 17 subunits.</text>
</comment>
<dbReference type="Proteomes" id="UP000292447">
    <property type="component" value="Chromosome V"/>
</dbReference>
<keyword evidence="5 8" id="KW-0804">Transcription</keyword>
<evidence type="ECO:0000313" key="12">
    <source>
        <dbReference type="EMBL" id="QBM90393.1"/>
    </source>
</evidence>
<comment type="subcellular location">
    <subcellularLocation>
        <location evidence="1 8">Nucleus</location>
    </subcellularLocation>
</comment>